<evidence type="ECO:0000256" key="4">
    <source>
        <dbReference type="ARBA" id="ARBA00023002"/>
    </source>
</evidence>
<dbReference type="SUPFAM" id="SSF51905">
    <property type="entry name" value="FAD/NAD(P)-binding domain"/>
    <property type="match status" value="1"/>
</dbReference>
<dbReference type="AlphaFoldDB" id="A0AAE0D2Z1"/>
<comment type="similarity">
    <text evidence="1">Belongs to the FAD-dependent oxidoreductase family.</text>
</comment>
<dbReference type="InterPro" id="IPR036188">
    <property type="entry name" value="FAD/NAD-bd_sf"/>
</dbReference>
<evidence type="ECO:0000256" key="1">
    <source>
        <dbReference type="ARBA" id="ARBA00006442"/>
    </source>
</evidence>
<keyword evidence="3" id="KW-0274">FAD</keyword>
<dbReference type="InterPro" id="IPR023753">
    <property type="entry name" value="FAD/NAD-binding_dom"/>
</dbReference>
<keyword evidence="4" id="KW-0560">Oxidoreductase</keyword>
<dbReference type="PRINTS" id="PR00469">
    <property type="entry name" value="PNDRDTASEII"/>
</dbReference>
<dbReference type="Proteomes" id="UP001281614">
    <property type="component" value="Unassembled WGS sequence"/>
</dbReference>
<evidence type="ECO:0000313" key="6">
    <source>
        <dbReference type="EMBL" id="KAK2751658.1"/>
    </source>
</evidence>
<dbReference type="PANTHER" id="PTHR43735:SF3">
    <property type="entry name" value="FERROPTOSIS SUPPRESSOR PROTEIN 1"/>
    <property type="match status" value="1"/>
</dbReference>
<dbReference type="Gene3D" id="3.50.50.100">
    <property type="match status" value="1"/>
</dbReference>
<dbReference type="EMBL" id="VYYT01000262">
    <property type="protein sequence ID" value="KAK2751658.1"/>
    <property type="molecule type" value="Genomic_DNA"/>
</dbReference>
<protein>
    <submittedName>
        <fullName evidence="6">Amid-like mitochondrial</fullName>
    </submittedName>
</protein>
<reference evidence="6" key="1">
    <citation type="submission" date="2023-02" db="EMBL/GenBank/DDBJ databases">
        <title>Colletotrichum kahawae CIFC_Que2 genome sequencing and assembly.</title>
        <authorList>
            <person name="Baroncelli R."/>
        </authorList>
    </citation>
    <scope>NUCLEOTIDE SEQUENCE</scope>
    <source>
        <strain evidence="6">CIFC_Que2</strain>
    </source>
</reference>
<keyword evidence="7" id="KW-1185">Reference proteome</keyword>
<evidence type="ECO:0000259" key="5">
    <source>
        <dbReference type="Pfam" id="PF07992"/>
    </source>
</evidence>
<evidence type="ECO:0000256" key="2">
    <source>
        <dbReference type="ARBA" id="ARBA00022630"/>
    </source>
</evidence>
<dbReference type="GO" id="GO:0005737">
    <property type="term" value="C:cytoplasm"/>
    <property type="evidence" value="ECO:0007669"/>
    <property type="project" value="TreeGrafter"/>
</dbReference>
<evidence type="ECO:0000313" key="7">
    <source>
        <dbReference type="Proteomes" id="UP001281614"/>
    </source>
</evidence>
<dbReference type="GO" id="GO:0004174">
    <property type="term" value="F:electron-transferring-flavoprotein dehydrogenase activity"/>
    <property type="evidence" value="ECO:0007669"/>
    <property type="project" value="TreeGrafter"/>
</dbReference>
<proteinExistence type="inferred from homology"/>
<gene>
    <name evidence="6" type="ORF">CKAH01_17848</name>
</gene>
<name>A0AAE0D2Z1_COLKA</name>
<sequence length="421" mass="45172">MSQNSNSPKKNIVILGGSYAGVSTAHYLLRHAIPHLLADEGYQVVLVSSSSHVMCRPACPRALISDDMFPLDKLFVDIATAFQQYPADRFHFICGTATALDHVNRAVSVSVAEGKVIEQLAFDALVIATGASTPSPLLGLNGSYEGLRQSWEDFRKALPNAKTVVIAGGGPAGVETAGELGEYLNGRAGIFHSKLEKRKVAITLVTAGSKILPALRPALAQKAEGYLAQIGVTVMKNTRVGSVSPGEAGFENVGMSATINLSNGQTLNADLYIPATGTRPNTSFIDSTLLTSDGRVETNPSTLRVDKAGPRIYAIGDVSSYARPAVHNILGAVPVLCANIKRELLRASGKTDVAVKDDRVFKEDRRETQMVPIGKSKGVGAAMGWRLPGFLVWLIKGRDYWLWTTVKVWSGEQWVKKKTDA</sequence>
<dbReference type="PRINTS" id="PR00368">
    <property type="entry name" value="FADPNR"/>
</dbReference>
<comment type="caution">
    <text evidence="6">The sequence shown here is derived from an EMBL/GenBank/DDBJ whole genome shotgun (WGS) entry which is preliminary data.</text>
</comment>
<keyword evidence="2" id="KW-0285">Flavoprotein</keyword>
<evidence type="ECO:0000256" key="3">
    <source>
        <dbReference type="ARBA" id="ARBA00022827"/>
    </source>
</evidence>
<dbReference type="GO" id="GO:0050660">
    <property type="term" value="F:flavin adenine dinucleotide binding"/>
    <property type="evidence" value="ECO:0007669"/>
    <property type="project" value="TreeGrafter"/>
</dbReference>
<accession>A0AAE0D2Z1</accession>
<dbReference type="Pfam" id="PF07992">
    <property type="entry name" value="Pyr_redox_2"/>
    <property type="match status" value="1"/>
</dbReference>
<organism evidence="6 7">
    <name type="scientific">Colletotrichum kahawae</name>
    <name type="common">Coffee berry disease fungus</name>
    <dbReference type="NCBI Taxonomy" id="34407"/>
    <lineage>
        <taxon>Eukaryota</taxon>
        <taxon>Fungi</taxon>
        <taxon>Dikarya</taxon>
        <taxon>Ascomycota</taxon>
        <taxon>Pezizomycotina</taxon>
        <taxon>Sordariomycetes</taxon>
        <taxon>Hypocreomycetidae</taxon>
        <taxon>Glomerellales</taxon>
        <taxon>Glomerellaceae</taxon>
        <taxon>Colletotrichum</taxon>
        <taxon>Colletotrichum gloeosporioides species complex</taxon>
    </lineage>
</organism>
<feature type="domain" description="FAD/NAD(P)-binding" evidence="5">
    <location>
        <begin position="11"/>
        <end position="320"/>
    </location>
</feature>
<dbReference type="PANTHER" id="PTHR43735">
    <property type="entry name" value="APOPTOSIS-INDUCING FACTOR 1"/>
    <property type="match status" value="1"/>
</dbReference>